<proteinExistence type="predicted"/>
<feature type="compositionally biased region" description="Polar residues" evidence="1">
    <location>
        <begin position="73"/>
        <end position="85"/>
    </location>
</feature>
<sequence length="85" mass="9243">NQILMRREEKMTAVNPHQTRTIMQCESSPVSSPSLDGHSLYCTEVLPSSSPPSQPVKVEGDGTSGRDLVAINRGTSSQNQPVQYT</sequence>
<feature type="non-terminal residue" evidence="2">
    <location>
        <position position="1"/>
    </location>
</feature>
<evidence type="ECO:0000313" key="2">
    <source>
        <dbReference type="EMBL" id="CEK48055.1"/>
    </source>
</evidence>
<name>A0A0B6XXQ3_9EUPU</name>
<feature type="non-terminal residue" evidence="2">
    <location>
        <position position="85"/>
    </location>
</feature>
<dbReference type="AlphaFoldDB" id="A0A0B6XXQ3"/>
<accession>A0A0B6XXQ3</accession>
<gene>
    <name evidence="2" type="primary">ORF2991</name>
</gene>
<protein>
    <submittedName>
        <fullName evidence="2">Uncharacterized protein</fullName>
    </submittedName>
</protein>
<dbReference type="EMBL" id="HACG01001190">
    <property type="protein sequence ID" value="CEK48055.1"/>
    <property type="molecule type" value="Transcribed_RNA"/>
</dbReference>
<evidence type="ECO:0000256" key="1">
    <source>
        <dbReference type="SAM" id="MobiDB-lite"/>
    </source>
</evidence>
<reference evidence="2" key="1">
    <citation type="submission" date="2014-12" db="EMBL/GenBank/DDBJ databases">
        <title>Insight into the proteome of Arion vulgaris.</title>
        <authorList>
            <person name="Aradska J."/>
            <person name="Bulat T."/>
            <person name="Smidak R."/>
            <person name="Sarate P."/>
            <person name="Gangsoo J."/>
            <person name="Sialana F."/>
            <person name="Bilban M."/>
            <person name="Lubec G."/>
        </authorList>
    </citation>
    <scope>NUCLEOTIDE SEQUENCE</scope>
    <source>
        <tissue evidence="2">Skin</tissue>
    </source>
</reference>
<feature type="region of interest" description="Disordered" evidence="1">
    <location>
        <begin position="41"/>
        <end position="85"/>
    </location>
</feature>
<organism evidence="2">
    <name type="scientific">Arion vulgaris</name>
    <dbReference type="NCBI Taxonomy" id="1028688"/>
    <lineage>
        <taxon>Eukaryota</taxon>
        <taxon>Metazoa</taxon>
        <taxon>Spiralia</taxon>
        <taxon>Lophotrochozoa</taxon>
        <taxon>Mollusca</taxon>
        <taxon>Gastropoda</taxon>
        <taxon>Heterobranchia</taxon>
        <taxon>Euthyneura</taxon>
        <taxon>Panpulmonata</taxon>
        <taxon>Eupulmonata</taxon>
        <taxon>Stylommatophora</taxon>
        <taxon>Helicina</taxon>
        <taxon>Arionoidea</taxon>
        <taxon>Arionidae</taxon>
        <taxon>Arion</taxon>
    </lineage>
</organism>